<evidence type="ECO:0008006" key="4">
    <source>
        <dbReference type="Google" id="ProtNLM"/>
    </source>
</evidence>
<feature type="region of interest" description="Disordered" evidence="1">
    <location>
        <begin position="41"/>
        <end position="112"/>
    </location>
</feature>
<comment type="caution">
    <text evidence="2">The sequence shown here is derived from an EMBL/GenBank/DDBJ whole genome shotgun (WGS) entry which is preliminary data.</text>
</comment>
<sequence>MDHHEQRVRERAYRIWQQQGCPDGQAETHWELAEELVAIEESHDQTLKPVDRDPEDPTIAADRPEPAGPAANAAAGELPTLTDIGEQTYPPSRDAAQAARSAGPPDDPDSAR</sequence>
<dbReference type="Proteomes" id="UP000289200">
    <property type="component" value="Unassembled WGS sequence"/>
</dbReference>
<protein>
    <recommendedName>
        <fullName evidence="4">DUF2934 domain-containing protein</fullName>
    </recommendedName>
</protein>
<proteinExistence type="predicted"/>
<reference evidence="3" key="1">
    <citation type="submission" date="2018-10" db="EMBL/GenBank/DDBJ databases">
        <authorList>
            <person name="Peiro R."/>
            <person name="Begona"/>
            <person name="Cbmso G."/>
            <person name="Lopez M."/>
            <person name="Gonzalez S."/>
            <person name="Sacristan E."/>
            <person name="Castillo E."/>
        </authorList>
    </citation>
    <scope>NUCLEOTIDE SEQUENCE [LARGE SCALE GENOMIC DNA]</scope>
</reference>
<name>A0A327KA26_9BRAD</name>
<accession>A0A327KA26</accession>
<dbReference type="Pfam" id="PF11154">
    <property type="entry name" value="DUF2934"/>
    <property type="match status" value="1"/>
</dbReference>
<evidence type="ECO:0000313" key="3">
    <source>
        <dbReference type="Proteomes" id="UP000289200"/>
    </source>
</evidence>
<keyword evidence="3" id="KW-1185">Reference proteome</keyword>
<evidence type="ECO:0000256" key="1">
    <source>
        <dbReference type="SAM" id="MobiDB-lite"/>
    </source>
</evidence>
<organism evidence="2 3">
    <name type="scientific">Rhodoplanes serenus</name>
    <dbReference type="NCBI Taxonomy" id="200615"/>
    <lineage>
        <taxon>Bacteria</taxon>
        <taxon>Pseudomonadati</taxon>
        <taxon>Pseudomonadota</taxon>
        <taxon>Alphaproteobacteria</taxon>
        <taxon>Hyphomicrobiales</taxon>
        <taxon>Nitrobacteraceae</taxon>
        <taxon>Rhodoplanes</taxon>
    </lineage>
</organism>
<dbReference type="RefSeq" id="WP_111384538.1">
    <property type="nucleotide sequence ID" value="NZ_NPEW01000044.1"/>
</dbReference>
<dbReference type="AlphaFoldDB" id="A0A327KA26"/>
<dbReference type="InterPro" id="IPR021327">
    <property type="entry name" value="DUF2934"/>
</dbReference>
<gene>
    <name evidence="2" type="ORF">RHODGE_RHODGE_00461</name>
</gene>
<evidence type="ECO:0000313" key="2">
    <source>
        <dbReference type="EMBL" id="VCU07363.1"/>
    </source>
</evidence>
<dbReference type="EMBL" id="UWOC01000025">
    <property type="protein sequence ID" value="VCU07363.1"/>
    <property type="molecule type" value="Genomic_DNA"/>
</dbReference>
<feature type="compositionally biased region" description="Low complexity" evidence="1">
    <location>
        <begin position="68"/>
        <end position="77"/>
    </location>
</feature>
<feature type="compositionally biased region" description="Basic and acidic residues" evidence="1">
    <location>
        <begin position="41"/>
        <end position="52"/>
    </location>
</feature>
<dbReference type="OrthoDB" id="9811127at2"/>